<dbReference type="InterPro" id="IPR000847">
    <property type="entry name" value="LysR_HTH_N"/>
</dbReference>
<accession>A0ABQ5VPE3</accession>
<evidence type="ECO:0000256" key="2">
    <source>
        <dbReference type="ARBA" id="ARBA00023015"/>
    </source>
</evidence>
<evidence type="ECO:0000313" key="7">
    <source>
        <dbReference type="Proteomes" id="UP001161388"/>
    </source>
</evidence>
<dbReference type="InterPro" id="IPR005119">
    <property type="entry name" value="LysR_subst-bd"/>
</dbReference>
<proteinExistence type="inferred from homology"/>
<comment type="similarity">
    <text evidence="1">Belongs to the LysR transcriptional regulatory family.</text>
</comment>
<keyword evidence="3" id="KW-0238">DNA-binding</keyword>
<keyword evidence="2" id="KW-0805">Transcription regulation</keyword>
<feature type="domain" description="HTH lysR-type" evidence="5">
    <location>
        <begin position="4"/>
        <end position="61"/>
    </location>
</feature>
<name>A0ABQ5VPE3_9RHOB</name>
<protein>
    <submittedName>
        <fullName evidence="6">LysR family transcriptional regulator</fullName>
    </submittedName>
</protein>
<keyword evidence="4" id="KW-0804">Transcription</keyword>
<reference evidence="6" key="1">
    <citation type="journal article" date="2014" name="Int. J. Syst. Evol. Microbiol.">
        <title>Complete genome of a new Firmicutes species belonging to the dominant human colonic microbiota ('Ruminococcus bicirculans') reveals two chromosomes and a selective capacity to utilize plant glucans.</title>
        <authorList>
            <consortium name="NISC Comparative Sequencing Program"/>
            <person name="Wegmann U."/>
            <person name="Louis P."/>
            <person name="Goesmann A."/>
            <person name="Henrissat B."/>
            <person name="Duncan S.H."/>
            <person name="Flint H.J."/>
        </authorList>
    </citation>
    <scope>NUCLEOTIDE SEQUENCE</scope>
    <source>
        <strain evidence="6">NBRC 109915</strain>
    </source>
</reference>
<dbReference type="PROSITE" id="PS50931">
    <property type="entry name" value="HTH_LYSR"/>
    <property type="match status" value="1"/>
</dbReference>
<dbReference type="Gene3D" id="3.40.190.10">
    <property type="entry name" value="Periplasmic binding protein-like II"/>
    <property type="match status" value="2"/>
</dbReference>
<dbReference type="SUPFAM" id="SSF46785">
    <property type="entry name" value="Winged helix' DNA-binding domain"/>
    <property type="match status" value="1"/>
</dbReference>
<evidence type="ECO:0000259" key="5">
    <source>
        <dbReference type="PROSITE" id="PS50931"/>
    </source>
</evidence>
<dbReference type="PANTHER" id="PTHR30537:SF79">
    <property type="entry name" value="TRANSCRIPTIONAL REGULATOR-RELATED"/>
    <property type="match status" value="1"/>
</dbReference>
<dbReference type="PANTHER" id="PTHR30537">
    <property type="entry name" value="HTH-TYPE TRANSCRIPTIONAL REGULATOR"/>
    <property type="match status" value="1"/>
</dbReference>
<dbReference type="Proteomes" id="UP001161388">
    <property type="component" value="Unassembled WGS sequence"/>
</dbReference>
<reference evidence="6" key="2">
    <citation type="submission" date="2023-01" db="EMBL/GenBank/DDBJ databases">
        <title>Draft genome sequence of Sulfitobacter pacificus strain NBRC 109915.</title>
        <authorList>
            <person name="Sun Q."/>
            <person name="Mori K."/>
        </authorList>
    </citation>
    <scope>NUCLEOTIDE SEQUENCE</scope>
    <source>
        <strain evidence="6">NBRC 109915</strain>
    </source>
</reference>
<comment type="caution">
    <text evidence="6">The sequence shown here is derived from an EMBL/GenBank/DDBJ whole genome shotgun (WGS) entry which is preliminary data.</text>
</comment>
<dbReference type="Pfam" id="PF03466">
    <property type="entry name" value="LysR_substrate"/>
    <property type="match status" value="1"/>
</dbReference>
<dbReference type="Gene3D" id="1.10.10.10">
    <property type="entry name" value="Winged helix-like DNA-binding domain superfamily/Winged helix DNA-binding domain"/>
    <property type="match status" value="1"/>
</dbReference>
<dbReference type="EMBL" id="BSNL01000004">
    <property type="protein sequence ID" value="GLQ28924.1"/>
    <property type="molecule type" value="Genomic_DNA"/>
</dbReference>
<evidence type="ECO:0000256" key="4">
    <source>
        <dbReference type="ARBA" id="ARBA00023163"/>
    </source>
</evidence>
<gene>
    <name evidence="6" type="ORF">GCM10007927_37270</name>
</gene>
<dbReference type="RefSeq" id="WP_284376008.1">
    <property type="nucleotide sequence ID" value="NZ_BSNL01000004.1"/>
</dbReference>
<evidence type="ECO:0000313" key="6">
    <source>
        <dbReference type="EMBL" id="GLQ28924.1"/>
    </source>
</evidence>
<dbReference type="SUPFAM" id="SSF53850">
    <property type="entry name" value="Periplasmic binding protein-like II"/>
    <property type="match status" value="1"/>
</dbReference>
<keyword evidence="7" id="KW-1185">Reference proteome</keyword>
<sequence length="294" mass="32699">MKTPPLTSLRAFEATARHLSFSEAGDELFVTHAAISHHVRRLEEWFESELFIRKGRSIALTRSGETLFRHLSPALAEIAETCTRVKALGGKQALTVGCIPSIASRWLVPNLQLFTAENPEVDLRVLYASENQKFSQSGIDVLITLGKEDADGVVSEQLFSRLTKPVCSPKFLAEHGPFDTPDAFISVPLLHDESRKGWRDWFAAAHAPWTGGDNWPVYQDFNLLFTAAIAGHGIALCPVDTFRNEIEAGDLIVLSDIATNTESYYFGTYSKNTPRAALNFVEWFVALANWTKTK</sequence>
<evidence type="ECO:0000256" key="1">
    <source>
        <dbReference type="ARBA" id="ARBA00009437"/>
    </source>
</evidence>
<dbReference type="InterPro" id="IPR036388">
    <property type="entry name" value="WH-like_DNA-bd_sf"/>
</dbReference>
<dbReference type="InterPro" id="IPR036390">
    <property type="entry name" value="WH_DNA-bd_sf"/>
</dbReference>
<evidence type="ECO:0000256" key="3">
    <source>
        <dbReference type="ARBA" id="ARBA00023125"/>
    </source>
</evidence>
<organism evidence="6 7">
    <name type="scientific">Sulfitobacter pacificus</name>
    <dbReference type="NCBI Taxonomy" id="1499314"/>
    <lineage>
        <taxon>Bacteria</taxon>
        <taxon>Pseudomonadati</taxon>
        <taxon>Pseudomonadota</taxon>
        <taxon>Alphaproteobacteria</taxon>
        <taxon>Rhodobacterales</taxon>
        <taxon>Roseobacteraceae</taxon>
        <taxon>Sulfitobacter</taxon>
    </lineage>
</organism>
<dbReference type="InterPro" id="IPR058163">
    <property type="entry name" value="LysR-type_TF_proteobact-type"/>
</dbReference>
<dbReference type="Pfam" id="PF00126">
    <property type="entry name" value="HTH_1"/>
    <property type="match status" value="1"/>
</dbReference>